<comment type="caution">
    <text evidence="2">The sequence shown here is derived from an EMBL/GenBank/DDBJ whole genome shotgun (WGS) entry which is preliminary data.</text>
</comment>
<accession>A0ABV5ULQ9</accession>
<evidence type="ECO:0000313" key="2">
    <source>
        <dbReference type="EMBL" id="MFB9713461.1"/>
    </source>
</evidence>
<sequence>MPVFSPFESSEDRTQASWQANEVTTAFPSDPEMDSGNGVRQASNGLEIDFLEVADGSRRQGLGTQTIRPPRWQHSRPSPVPAARE</sequence>
<name>A0ABV5ULQ9_9MICC</name>
<reference evidence="2 3" key="1">
    <citation type="submission" date="2024-09" db="EMBL/GenBank/DDBJ databases">
        <authorList>
            <person name="Sun Q."/>
            <person name="Mori K."/>
        </authorList>
    </citation>
    <scope>NUCLEOTIDE SEQUENCE [LARGE SCALE GENOMIC DNA]</scope>
    <source>
        <strain evidence="2 3">JCM 13519</strain>
    </source>
</reference>
<keyword evidence="3" id="KW-1185">Reference proteome</keyword>
<proteinExistence type="predicted"/>
<evidence type="ECO:0000313" key="3">
    <source>
        <dbReference type="Proteomes" id="UP001589536"/>
    </source>
</evidence>
<feature type="region of interest" description="Disordered" evidence="1">
    <location>
        <begin position="54"/>
        <end position="85"/>
    </location>
</feature>
<gene>
    <name evidence="2" type="ORF">ACFFPI_04745</name>
</gene>
<protein>
    <submittedName>
        <fullName evidence="2">Uncharacterized protein</fullName>
    </submittedName>
</protein>
<dbReference type="EMBL" id="JBHMBH010000010">
    <property type="protein sequence ID" value="MFB9713461.1"/>
    <property type="molecule type" value="Genomic_DNA"/>
</dbReference>
<dbReference type="RefSeq" id="WP_345033472.1">
    <property type="nucleotide sequence ID" value="NZ_BAABED010000001.1"/>
</dbReference>
<evidence type="ECO:0000256" key="1">
    <source>
        <dbReference type="SAM" id="MobiDB-lite"/>
    </source>
</evidence>
<organism evidence="2 3">
    <name type="scientific">Arthrobacter methylotrophus</name>
    <dbReference type="NCBI Taxonomy" id="121291"/>
    <lineage>
        <taxon>Bacteria</taxon>
        <taxon>Bacillati</taxon>
        <taxon>Actinomycetota</taxon>
        <taxon>Actinomycetes</taxon>
        <taxon>Micrococcales</taxon>
        <taxon>Micrococcaceae</taxon>
        <taxon>Arthrobacter</taxon>
    </lineage>
</organism>
<dbReference type="Proteomes" id="UP001589536">
    <property type="component" value="Unassembled WGS sequence"/>
</dbReference>